<dbReference type="AlphaFoldDB" id="S4NV40"/>
<evidence type="ECO:0000313" key="1">
    <source>
        <dbReference type="EMBL" id="JAA79463.1"/>
    </source>
</evidence>
<reference evidence="1" key="1">
    <citation type="journal article" date="2013" name="BMC Genomics">
        <title>Unscrambling butterfly oogenesis.</title>
        <authorList>
            <person name="Carter J.M."/>
            <person name="Baker S.C."/>
            <person name="Pink R."/>
            <person name="Carter D.R."/>
            <person name="Collins A."/>
            <person name="Tomlin J."/>
            <person name="Gibbs M."/>
            <person name="Breuker C.J."/>
        </authorList>
    </citation>
    <scope>NUCLEOTIDE SEQUENCE</scope>
    <source>
        <tissue evidence="1">Ovary</tissue>
    </source>
</reference>
<feature type="non-terminal residue" evidence="1">
    <location>
        <position position="85"/>
    </location>
</feature>
<sequence>MVIILNCDYYRCHLKTDHHHLTRSVSKRWHNFVYPRKTSSKTCKISPHPGRLTLFKPNYYLHVLSVDRLINLLIRINTIFMIKFL</sequence>
<dbReference type="EMBL" id="GAIX01013097">
    <property type="protein sequence ID" value="JAA79463.1"/>
    <property type="molecule type" value="Transcribed_RNA"/>
</dbReference>
<name>S4NV40_9NEOP</name>
<organism evidence="1">
    <name type="scientific">Pararge aegeria</name>
    <name type="common">speckled wood butterfly</name>
    <dbReference type="NCBI Taxonomy" id="116150"/>
    <lineage>
        <taxon>Eukaryota</taxon>
        <taxon>Metazoa</taxon>
        <taxon>Ecdysozoa</taxon>
        <taxon>Arthropoda</taxon>
        <taxon>Hexapoda</taxon>
        <taxon>Insecta</taxon>
        <taxon>Pterygota</taxon>
        <taxon>Neoptera</taxon>
        <taxon>Endopterygota</taxon>
        <taxon>Lepidoptera</taxon>
        <taxon>Glossata</taxon>
        <taxon>Ditrysia</taxon>
        <taxon>Papilionoidea</taxon>
        <taxon>Nymphalidae</taxon>
        <taxon>Satyrinae</taxon>
        <taxon>Satyrini</taxon>
        <taxon>Parargina</taxon>
        <taxon>Pararge</taxon>
    </lineage>
</organism>
<protein>
    <submittedName>
        <fullName evidence="1">Uncharacterized protein</fullName>
    </submittedName>
</protein>
<reference evidence="1" key="2">
    <citation type="submission" date="2013-05" db="EMBL/GenBank/DDBJ databases">
        <authorList>
            <person name="Carter J.-M."/>
            <person name="Baker S.C."/>
            <person name="Pink R."/>
            <person name="Carter D.R.F."/>
            <person name="Collins A."/>
            <person name="Tomlin J."/>
            <person name="Gibbs M."/>
            <person name="Breuker C.J."/>
        </authorList>
    </citation>
    <scope>NUCLEOTIDE SEQUENCE</scope>
    <source>
        <tissue evidence="1">Ovary</tissue>
    </source>
</reference>
<proteinExistence type="predicted"/>
<accession>S4NV40</accession>